<gene>
    <name evidence="1" type="ORF">CCUS01_04653</name>
</gene>
<dbReference type="EMBL" id="MPDP01000113">
    <property type="protein sequence ID" value="KAK1479524.1"/>
    <property type="molecule type" value="Genomic_DNA"/>
</dbReference>
<organism evidence="1 2">
    <name type="scientific">Colletotrichum cuscutae</name>
    <dbReference type="NCBI Taxonomy" id="1209917"/>
    <lineage>
        <taxon>Eukaryota</taxon>
        <taxon>Fungi</taxon>
        <taxon>Dikarya</taxon>
        <taxon>Ascomycota</taxon>
        <taxon>Pezizomycotina</taxon>
        <taxon>Sordariomycetes</taxon>
        <taxon>Hypocreomycetidae</taxon>
        <taxon>Glomerellales</taxon>
        <taxon>Glomerellaceae</taxon>
        <taxon>Colletotrichum</taxon>
        <taxon>Colletotrichum acutatum species complex</taxon>
    </lineage>
</organism>
<evidence type="ECO:0000313" key="2">
    <source>
        <dbReference type="Proteomes" id="UP001239213"/>
    </source>
</evidence>
<name>A0AAI9VC20_9PEZI</name>
<dbReference type="AlphaFoldDB" id="A0AAI9VC20"/>
<comment type="caution">
    <text evidence="1">The sequence shown here is derived from an EMBL/GenBank/DDBJ whole genome shotgun (WGS) entry which is preliminary data.</text>
</comment>
<reference evidence="1" key="1">
    <citation type="submission" date="2016-11" db="EMBL/GenBank/DDBJ databases">
        <title>The genome sequence of Colletotrichum cuscutae.</title>
        <authorList>
            <person name="Baroncelli R."/>
        </authorList>
    </citation>
    <scope>NUCLEOTIDE SEQUENCE</scope>
    <source>
        <strain evidence="1">IMI 304802</strain>
    </source>
</reference>
<sequence>MEVFPVSRRTSPSGDELILLYVNLKSGLSQELEYYRLSQSDVASKTALEESNCQPSSPVKHRITPDTSVTSFAIEKEIKSRSVINRNCGNRPGTKFFEASTRHDALLYEVRMRQGYCLWGHYGDEALAFEEELYSQAGTCTIQMSFLVISHAIPSQACPNASPLILSPCLTTELDTSLEATFVSCSLDLSCAGFRLVKEYHTVIWPRGHCEASCNSINESLHFSTQTLKFTHLANFHHCWPHFCVVPPIHDMVIVDISFSYVSYSASNGKGSAGV</sequence>
<protein>
    <submittedName>
        <fullName evidence="1">Uncharacterized protein</fullName>
    </submittedName>
</protein>
<accession>A0AAI9VC20</accession>
<evidence type="ECO:0000313" key="1">
    <source>
        <dbReference type="EMBL" id="KAK1479524.1"/>
    </source>
</evidence>
<proteinExistence type="predicted"/>
<dbReference type="Proteomes" id="UP001239213">
    <property type="component" value="Unassembled WGS sequence"/>
</dbReference>
<keyword evidence="2" id="KW-1185">Reference proteome</keyword>